<dbReference type="RefSeq" id="WP_208596558.1">
    <property type="nucleotide sequence ID" value="NZ_FMXO01000004.1"/>
</dbReference>
<organism evidence="2 3">
    <name type="scientific">Desulfonatronum thiosulfatophilum</name>
    <dbReference type="NCBI Taxonomy" id="617002"/>
    <lineage>
        <taxon>Bacteria</taxon>
        <taxon>Pseudomonadati</taxon>
        <taxon>Thermodesulfobacteriota</taxon>
        <taxon>Desulfovibrionia</taxon>
        <taxon>Desulfovibrionales</taxon>
        <taxon>Desulfonatronaceae</taxon>
        <taxon>Desulfonatronum</taxon>
    </lineage>
</organism>
<dbReference type="AlphaFoldDB" id="A0A1G6B7L9"/>
<dbReference type="STRING" id="617002.SAMN05660653_00774"/>
<dbReference type="PANTHER" id="PTHR36443">
    <property type="entry name" value="BSR5223 PROTEIN"/>
    <property type="match status" value="1"/>
</dbReference>
<dbReference type="Proteomes" id="UP000198771">
    <property type="component" value="Unassembled WGS sequence"/>
</dbReference>
<protein>
    <recommendedName>
        <fullName evidence="4">DUF2905 domain-containing protein</fullName>
    </recommendedName>
</protein>
<name>A0A1G6B7L9_9BACT</name>
<evidence type="ECO:0000313" key="2">
    <source>
        <dbReference type="EMBL" id="SDB16658.1"/>
    </source>
</evidence>
<evidence type="ECO:0008006" key="4">
    <source>
        <dbReference type="Google" id="ProtNLM"/>
    </source>
</evidence>
<evidence type="ECO:0000256" key="1">
    <source>
        <dbReference type="SAM" id="Phobius"/>
    </source>
</evidence>
<sequence length="67" mass="7621">MLLKLLTLIVAFLVVTGLFRKVIHKLRLGRLPGDILIQRGKFRLYLPVTTSILVGSAAILLIWLMRH</sequence>
<proteinExistence type="predicted"/>
<keyword evidence="1" id="KW-1133">Transmembrane helix</keyword>
<reference evidence="2 3" key="1">
    <citation type="submission" date="2016-10" db="EMBL/GenBank/DDBJ databases">
        <authorList>
            <person name="de Groot N.N."/>
        </authorList>
    </citation>
    <scope>NUCLEOTIDE SEQUENCE [LARGE SCALE GENOMIC DNA]</scope>
    <source>
        <strain evidence="2 3">ASO4-2</strain>
    </source>
</reference>
<gene>
    <name evidence="2" type="ORF">SAMN05660653_00774</name>
</gene>
<dbReference type="PANTHER" id="PTHR36443:SF1">
    <property type="entry name" value="BSR5223 PROTEIN"/>
    <property type="match status" value="1"/>
</dbReference>
<dbReference type="EMBL" id="FMXO01000004">
    <property type="protein sequence ID" value="SDB16658.1"/>
    <property type="molecule type" value="Genomic_DNA"/>
</dbReference>
<dbReference type="InterPro" id="IPR021320">
    <property type="entry name" value="DUF2905"/>
</dbReference>
<keyword evidence="1" id="KW-0812">Transmembrane</keyword>
<evidence type="ECO:0000313" key="3">
    <source>
        <dbReference type="Proteomes" id="UP000198771"/>
    </source>
</evidence>
<keyword evidence="3" id="KW-1185">Reference proteome</keyword>
<accession>A0A1G6B7L9</accession>
<dbReference type="Pfam" id="PF11146">
    <property type="entry name" value="DUF2905"/>
    <property type="match status" value="1"/>
</dbReference>
<feature type="transmembrane region" description="Helical" evidence="1">
    <location>
        <begin position="44"/>
        <end position="64"/>
    </location>
</feature>
<keyword evidence="1" id="KW-0472">Membrane</keyword>